<organism evidence="5 6">
    <name type="scientific">Glossina brevipalpis</name>
    <dbReference type="NCBI Taxonomy" id="37001"/>
    <lineage>
        <taxon>Eukaryota</taxon>
        <taxon>Metazoa</taxon>
        <taxon>Ecdysozoa</taxon>
        <taxon>Arthropoda</taxon>
        <taxon>Hexapoda</taxon>
        <taxon>Insecta</taxon>
        <taxon>Pterygota</taxon>
        <taxon>Neoptera</taxon>
        <taxon>Endopterygota</taxon>
        <taxon>Diptera</taxon>
        <taxon>Brachycera</taxon>
        <taxon>Muscomorpha</taxon>
        <taxon>Hippoboscoidea</taxon>
        <taxon>Glossinidae</taxon>
        <taxon>Glossina</taxon>
    </lineage>
</organism>
<dbReference type="STRING" id="37001.A0A1A9X3Y2"/>
<feature type="repeat" description="TPR" evidence="3">
    <location>
        <begin position="55"/>
        <end position="88"/>
    </location>
</feature>
<dbReference type="EnsemblMetazoa" id="GBRI043380-RA">
    <property type="protein sequence ID" value="GBRI043380-PA"/>
    <property type="gene ID" value="GBRI043380"/>
</dbReference>
<protein>
    <submittedName>
        <fullName evidence="5">TPR_REGION domain-containing protein</fullName>
    </submittedName>
</protein>
<dbReference type="InterPro" id="IPR047150">
    <property type="entry name" value="SGT"/>
</dbReference>
<dbReference type="Proteomes" id="UP000091820">
    <property type="component" value="Unassembled WGS sequence"/>
</dbReference>
<dbReference type="PROSITE" id="PS50005">
    <property type="entry name" value="TPR"/>
    <property type="match status" value="2"/>
</dbReference>
<evidence type="ECO:0000313" key="5">
    <source>
        <dbReference type="EnsemblMetazoa" id="GBRI043380-PA"/>
    </source>
</evidence>
<feature type="region of interest" description="Disordered" evidence="4">
    <location>
        <begin position="272"/>
        <end position="316"/>
    </location>
</feature>
<keyword evidence="6" id="KW-1185">Reference proteome</keyword>
<feature type="compositionally biased region" description="Basic and acidic residues" evidence="4">
    <location>
        <begin position="1"/>
        <end position="16"/>
    </location>
</feature>
<dbReference type="Pfam" id="PF00515">
    <property type="entry name" value="TPR_1"/>
    <property type="match status" value="1"/>
</dbReference>
<dbReference type="GO" id="GO:0072380">
    <property type="term" value="C:TRC complex"/>
    <property type="evidence" value="ECO:0007669"/>
    <property type="project" value="TreeGrafter"/>
</dbReference>
<dbReference type="Gene3D" id="1.25.40.10">
    <property type="entry name" value="Tetratricopeptide repeat domain"/>
    <property type="match status" value="1"/>
</dbReference>
<feature type="compositionally biased region" description="Basic and acidic residues" evidence="4">
    <location>
        <begin position="272"/>
        <end position="287"/>
    </location>
</feature>
<dbReference type="GO" id="GO:0006620">
    <property type="term" value="P:post-translational protein targeting to endoplasmic reticulum membrane"/>
    <property type="evidence" value="ECO:0007669"/>
    <property type="project" value="TreeGrafter"/>
</dbReference>
<evidence type="ECO:0000256" key="2">
    <source>
        <dbReference type="ARBA" id="ARBA00022803"/>
    </source>
</evidence>
<keyword evidence="2 3" id="KW-0802">TPR repeat</keyword>
<evidence type="ECO:0000256" key="4">
    <source>
        <dbReference type="SAM" id="MobiDB-lite"/>
    </source>
</evidence>
<dbReference type="SUPFAM" id="SSF48452">
    <property type="entry name" value="TPR-like"/>
    <property type="match status" value="1"/>
</dbReference>
<dbReference type="GO" id="GO:0016020">
    <property type="term" value="C:membrane"/>
    <property type="evidence" value="ECO:0007669"/>
    <property type="project" value="TreeGrafter"/>
</dbReference>
<name>A0A1A9X3Y2_9MUSC</name>
<evidence type="ECO:0000256" key="1">
    <source>
        <dbReference type="ARBA" id="ARBA00022737"/>
    </source>
</evidence>
<dbReference type="InterPro" id="IPR019734">
    <property type="entry name" value="TPR_rpt"/>
</dbReference>
<dbReference type="InterPro" id="IPR011990">
    <property type="entry name" value="TPR-like_helical_dom_sf"/>
</dbReference>
<proteinExistence type="predicted"/>
<evidence type="ECO:0000313" key="6">
    <source>
        <dbReference type="Proteomes" id="UP000091820"/>
    </source>
</evidence>
<dbReference type="GO" id="GO:0060090">
    <property type="term" value="F:molecular adaptor activity"/>
    <property type="evidence" value="ECO:0007669"/>
    <property type="project" value="TreeGrafter"/>
</dbReference>
<feature type="repeat" description="TPR" evidence="3">
    <location>
        <begin position="90"/>
        <end position="123"/>
    </location>
</feature>
<dbReference type="PANTHER" id="PTHR45831">
    <property type="entry name" value="LD24721P"/>
    <property type="match status" value="1"/>
</dbReference>
<dbReference type="PANTHER" id="PTHR45831:SF2">
    <property type="entry name" value="LD24721P"/>
    <property type="match status" value="1"/>
</dbReference>
<reference evidence="5" key="2">
    <citation type="submission" date="2020-05" db="UniProtKB">
        <authorList>
            <consortium name="EnsemblMetazoa"/>
        </authorList>
    </citation>
    <scope>IDENTIFICATION</scope>
    <source>
        <strain evidence="5">IAEA</strain>
    </source>
</reference>
<sequence length="316" mass="36607">MELADERVQEGVERKNRLNMKKCKPPPTVSEVQNKIDNEKEKLKNLTVFEKEKLSEEYRLRGNEYFRAKEFDDALVEYTRSIQMYPEKSVAAYNNRALTYYKLKKYYESMKDCEESLKIEPNNIKARLRLAEAHYAYGRRKESNHLQSYHLYLKVLELDGENPIALQAIAALRQQYQDLPPPKATRLKIKDESSKANVKIAEKTETKAAKTEEKAETKTTNEKKVTKEIDKIKPKKANYDLADLIKPNRVIKNKLVTAAENLSKMYAVGDSKEKAKPAIPEQNKEAPKFILPCRLRKHSNDTNNRSSFDQDEGCLA</sequence>
<dbReference type="SMART" id="SM00028">
    <property type="entry name" value="TPR"/>
    <property type="match status" value="3"/>
</dbReference>
<dbReference type="AlphaFoldDB" id="A0A1A9X3Y2"/>
<evidence type="ECO:0000256" key="3">
    <source>
        <dbReference type="PROSITE-ProRule" id="PRU00339"/>
    </source>
</evidence>
<dbReference type="VEuPathDB" id="VectorBase:GBRI043380"/>
<reference evidence="6" key="1">
    <citation type="submission" date="2014-03" db="EMBL/GenBank/DDBJ databases">
        <authorList>
            <person name="Aksoy S."/>
            <person name="Warren W."/>
            <person name="Wilson R.K."/>
        </authorList>
    </citation>
    <scope>NUCLEOTIDE SEQUENCE [LARGE SCALE GENOMIC DNA]</scope>
    <source>
        <strain evidence="6">IAEA</strain>
    </source>
</reference>
<feature type="region of interest" description="Disordered" evidence="4">
    <location>
        <begin position="1"/>
        <end position="31"/>
    </location>
</feature>
<keyword evidence="1" id="KW-0677">Repeat</keyword>
<accession>A0A1A9X3Y2</accession>